<proteinExistence type="predicted"/>
<evidence type="ECO:0000313" key="1">
    <source>
        <dbReference type="EMBL" id="KAI0041325.1"/>
    </source>
</evidence>
<dbReference type="Proteomes" id="UP000814033">
    <property type="component" value="Unassembled WGS sequence"/>
</dbReference>
<reference evidence="1" key="2">
    <citation type="journal article" date="2022" name="New Phytol.">
        <title>Evolutionary transition to the ectomycorrhizal habit in the genomes of a hyperdiverse lineage of mushroom-forming fungi.</title>
        <authorList>
            <person name="Looney B."/>
            <person name="Miyauchi S."/>
            <person name="Morin E."/>
            <person name="Drula E."/>
            <person name="Courty P.E."/>
            <person name="Kohler A."/>
            <person name="Kuo A."/>
            <person name="LaButti K."/>
            <person name="Pangilinan J."/>
            <person name="Lipzen A."/>
            <person name="Riley R."/>
            <person name="Andreopoulos W."/>
            <person name="He G."/>
            <person name="Johnson J."/>
            <person name="Nolan M."/>
            <person name="Tritt A."/>
            <person name="Barry K.W."/>
            <person name="Grigoriev I.V."/>
            <person name="Nagy L.G."/>
            <person name="Hibbett D."/>
            <person name="Henrissat B."/>
            <person name="Matheny P.B."/>
            <person name="Labbe J."/>
            <person name="Martin F.M."/>
        </authorList>
    </citation>
    <scope>NUCLEOTIDE SEQUENCE</scope>
    <source>
        <strain evidence="1">FP105234-sp</strain>
    </source>
</reference>
<comment type="caution">
    <text evidence="1">The sequence shown here is derived from an EMBL/GenBank/DDBJ whole genome shotgun (WGS) entry which is preliminary data.</text>
</comment>
<dbReference type="EMBL" id="MU276129">
    <property type="protein sequence ID" value="KAI0041325.1"/>
    <property type="molecule type" value="Genomic_DNA"/>
</dbReference>
<reference evidence="1" key="1">
    <citation type="submission" date="2021-02" db="EMBL/GenBank/DDBJ databases">
        <authorList>
            <consortium name="DOE Joint Genome Institute"/>
            <person name="Ahrendt S."/>
            <person name="Looney B.P."/>
            <person name="Miyauchi S."/>
            <person name="Morin E."/>
            <person name="Drula E."/>
            <person name="Courty P.E."/>
            <person name="Chicoki N."/>
            <person name="Fauchery L."/>
            <person name="Kohler A."/>
            <person name="Kuo A."/>
            <person name="Labutti K."/>
            <person name="Pangilinan J."/>
            <person name="Lipzen A."/>
            <person name="Riley R."/>
            <person name="Andreopoulos W."/>
            <person name="He G."/>
            <person name="Johnson J."/>
            <person name="Barry K.W."/>
            <person name="Grigoriev I.V."/>
            <person name="Nagy L."/>
            <person name="Hibbett D."/>
            <person name="Henrissat B."/>
            <person name="Matheny P.B."/>
            <person name="Labbe J."/>
            <person name="Martin F."/>
        </authorList>
    </citation>
    <scope>NUCLEOTIDE SEQUENCE</scope>
    <source>
        <strain evidence="1">FP105234-sp</strain>
    </source>
</reference>
<sequence>MTVSKRRRWPEADKAAFSSCCAASSTLGPAGGARLPLWLNWHNIPDLGTHCNGTHLVLRASRPCHPASDTSTPCLVLQLCPVHDPNLRAHRCTVLVLIIIVESSCPFSADYALHFRRARCLAVLSFHRLSPRQRDDFGTTLLHVLDKSIYARFRAPSPPALPANRAMAFLAALCWQKALL</sequence>
<accession>A0ACB8RCP6</accession>
<gene>
    <name evidence="1" type="ORF">FA95DRAFT_708909</name>
</gene>
<name>A0ACB8RCP6_9AGAM</name>
<organism evidence="1 2">
    <name type="scientific">Auriscalpium vulgare</name>
    <dbReference type="NCBI Taxonomy" id="40419"/>
    <lineage>
        <taxon>Eukaryota</taxon>
        <taxon>Fungi</taxon>
        <taxon>Dikarya</taxon>
        <taxon>Basidiomycota</taxon>
        <taxon>Agaricomycotina</taxon>
        <taxon>Agaricomycetes</taxon>
        <taxon>Russulales</taxon>
        <taxon>Auriscalpiaceae</taxon>
        <taxon>Auriscalpium</taxon>
    </lineage>
</organism>
<protein>
    <submittedName>
        <fullName evidence="1">Uncharacterized protein</fullName>
    </submittedName>
</protein>
<evidence type="ECO:0000313" key="2">
    <source>
        <dbReference type="Proteomes" id="UP000814033"/>
    </source>
</evidence>
<keyword evidence="2" id="KW-1185">Reference proteome</keyword>